<dbReference type="AlphaFoldDB" id="A0A815S5R5"/>
<keyword evidence="3 6" id="KW-0808">Transferase</keyword>
<accession>A0A815S5R5</accession>
<dbReference type="GO" id="GO:0106274">
    <property type="term" value="F:NAD+-protein-arginine ADP-ribosyltransferase activity"/>
    <property type="evidence" value="ECO:0007669"/>
    <property type="project" value="UniProtKB-EC"/>
</dbReference>
<evidence type="ECO:0000256" key="2">
    <source>
        <dbReference type="ARBA" id="ARBA00022676"/>
    </source>
</evidence>
<organism evidence="7 9">
    <name type="scientific">Rotaria sordida</name>
    <dbReference type="NCBI Taxonomy" id="392033"/>
    <lineage>
        <taxon>Eukaryota</taxon>
        <taxon>Metazoa</taxon>
        <taxon>Spiralia</taxon>
        <taxon>Gnathifera</taxon>
        <taxon>Rotifera</taxon>
        <taxon>Eurotatoria</taxon>
        <taxon>Bdelloidea</taxon>
        <taxon>Philodinida</taxon>
        <taxon>Philodinidae</taxon>
        <taxon>Rotaria</taxon>
    </lineage>
</organism>
<comment type="caution">
    <text evidence="7">The sequence shown here is derived from an EMBL/GenBank/DDBJ whole genome shotgun (WGS) entry which is preliminary data.</text>
</comment>
<proteinExistence type="inferred from homology"/>
<keyword evidence="2 6" id="KW-0328">Glycosyltransferase</keyword>
<dbReference type="Pfam" id="PF01129">
    <property type="entry name" value="ART"/>
    <property type="match status" value="1"/>
</dbReference>
<keyword evidence="4" id="KW-0548">Nucleotidyltransferase</keyword>
<comment type="similarity">
    <text evidence="1 6">Belongs to the Arg-specific ADP-ribosyltransferase family.</text>
</comment>
<dbReference type="EMBL" id="CAJNOL010010489">
    <property type="protein sequence ID" value="CAF1650014.1"/>
    <property type="molecule type" value="Genomic_DNA"/>
</dbReference>
<protein>
    <recommendedName>
        <fullName evidence="6">NAD(P)(+)--arginine ADP-ribosyltransferase</fullName>
        <ecNumber evidence="6">2.4.2.31</ecNumber>
    </recommendedName>
    <alternativeName>
        <fullName evidence="6">Mono(ADP-ribosyl)transferase</fullName>
    </alternativeName>
</protein>
<evidence type="ECO:0000256" key="1">
    <source>
        <dbReference type="ARBA" id="ARBA00009558"/>
    </source>
</evidence>
<evidence type="ECO:0000256" key="4">
    <source>
        <dbReference type="ARBA" id="ARBA00022695"/>
    </source>
</evidence>
<reference evidence="7" key="1">
    <citation type="submission" date="2021-02" db="EMBL/GenBank/DDBJ databases">
        <authorList>
            <person name="Nowell W R."/>
        </authorList>
    </citation>
    <scope>NUCLEOTIDE SEQUENCE</scope>
</reference>
<dbReference type="GO" id="GO:0016779">
    <property type="term" value="F:nucleotidyltransferase activity"/>
    <property type="evidence" value="ECO:0007669"/>
    <property type="project" value="UniProtKB-KW"/>
</dbReference>
<evidence type="ECO:0000256" key="5">
    <source>
        <dbReference type="ARBA" id="ARBA00047597"/>
    </source>
</evidence>
<evidence type="ECO:0000256" key="3">
    <source>
        <dbReference type="ARBA" id="ARBA00022679"/>
    </source>
</evidence>
<dbReference type="EMBL" id="CAJNOH010008779">
    <property type="protein sequence ID" value="CAF1486462.1"/>
    <property type="molecule type" value="Genomic_DNA"/>
</dbReference>
<keyword evidence="10" id="KW-1185">Reference proteome</keyword>
<dbReference type="InterPro" id="IPR000768">
    <property type="entry name" value="ART"/>
</dbReference>
<dbReference type="EC" id="2.4.2.31" evidence="6"/>
<dbReference type="SUPFAM" id="SSF56399">
    <property type="entry name" value="ADP-ribosylation"/>
    <property type="match status" value="1"/>
</dbReference>
<name>A0A815S5R5_9BILA</name>
<evidence type="ECO:0000313" key="9">
    <source>
        <dbReference type="Proteomes" id="UP000663854"/>
    </source>
</evidence>
<evidence type="ECO:0000313" key="7">
    <source>
        <dbReference type="EMBL" id="CAF1486462.1"/>
    </source>
</evidence>
<dbReference type="Proteomes" id="UP000663870">
    <property type="component" value="Unassembled WGS sequence"/>
</dbReference>
<comment type="catalytic activity">
    <reaction evidence="5 6">
        <text>L-arginyl-[protein] + NAD(+) = N(omega)-(ADP-D-ribosyl)-L-arginyl-[protein] + nicotinamide + H(+)</text>
        <dbReference type="Rhea" id="RHEA:19149"/>
        <dbReference type="Rhea" id="RHEA-COMP:10532"/>
        <dbReference type="Rhea" id="RHEA-COMP:15087"/>
        <dbReference type="ChEBI" id="CHEBI:15378"/>
        <dbReference type="ChEBI" id="CHEBI:17154"/>
        <dbReference type="ChEBI" id="CHEBI:29965"/>
        <dbReference type="ChEBI" id="CHEBI:57540"/>
        <dbReference type="ChEBI" id="CHEBI:142554"/>
        <dbReference type="EC" id="2.4.2.31"/>
    </reaction>
</comment>
<gene>
    <name evidence="8" type="ORF">JXQ802_LOCUS54441</name>
    <name evidence="7" type="ORF">PYM288_LOCUS37993</name>
</gene>
<evidence type="ECO:0000256" key="6">
    <source>
        <dbReference type="RuleBase" id="RU361228"/>
    </source>
</evidence>
<evidence type="ECO:0000313" key="8">
    <source>
        <dbReference type="EMBL" id="CAF1650014.1"/>
    </source>
</evidence>
<keyword evidence="6" id="KW-0521">NADP</keyword>
<dbReference type="Proteomes" id="UP000663854">
    <property type="component" value="Unassembled WGS sequence"/>
</dbReference>
<sequence>MAKAIQSVDESRFTDLYNEPVDHLLSPIKGYQNKPLVSLAEAIEPISSFFNEIEDNVFVALHNCRNPADGLTQDESASIHLDTMQFDGGPSLYLLLNQSLRSKNREELKPWFSFLKLFLTGLYKLQSKSGIVWRGVRGIDLSSKYKTGTKFTWWEVSSCTTYIEVLESDQFLGKHGQRTLFSIECINGKSIVAHSYFKNAEKEIVLIPG</sequence>
<dbReference type="Gene3D" id="3.90.176.10">
    <property type="entry name" value="Toxin ADP-ribosyltransferase, Chain A, domain 1"/>
    <property type="match status" value="1"/>
</dbReference>
<keyword evidence="6" id="KW-0520">NAD</keyword>
<evidence type="ECO:0000313" key="10">
    <source>
        <dbReference type="Proteomes" id="UP000663870"/>
    </source>
</evidence>